<sequence length="191" mass="21220">MTTVHPKRRLRVDLPVYELTLDDVAELAAADEHGHRYELIDGNLLIMAPADADHMSVIADLVTWFRTNGFARGLVLPTPGIRIKGRSSGRNPDLMVLRRPVPGGTVWIEPEDALLVVEVVSPSTRSEDRMRKPAEYAGAGIRHYWRVERDDGPATVHLFALGIDEHGERRYIGHEAVLLDRLLEGAPPALA</sequence>
<dbReference type="InterPro" id="IPR012296">
    <property type="entry name" value="Nuclease_put_TT1808"/>
</dbReference>
<dbReference type="InterPro" id="IPR008538">
    <property type="entry name" value="Uma2"/>
</dbReference>
<organism evidence="2 3">
    <name type="scientific">Phytohabitans flavus</name>
    <dbReference type="NCBI Taxonomy" id="1076124"/>
    <lineage>
        <taxon>Bacteria</taxon>
        <taxon>Bacillati</taxon>
        <taxon>Actinomycetota</taxon>
        <taxon>Actinomycetes</taxon>
        <taxon>Micromonosporales</taxon>
        <taxon>Micromonosporaceae</taxon>
    </lineage>
</organism>
<dbReference type="AlphaFoldDB" id="A0A6F8XYV8"/>
<keyword evidence="3" id="KW-1185">Reference proteome</keyword>
<reference evidence="2 3" key="2">
    <citation type="submission" date="2020-03" db="EMBL/GenBank/DDBJ databases">
        <authorList>
            <person name="Ichikawa N."/>
            <person name="Kimura A."/>
            <person name="Kitahashi Y."/>
            <person name="Uohara A."/>
        </authorList>
    </citation>
    <scope>NUCLEOTIDE SEQUENCE [LARGE SCALE GENOMIC DNA]</scope>
    <source>
        <strain evidence="2 3">NBRC 107702</strain>
    </source>
</reference>
<dbReference type="SUPFAM" id="SSF52980">
    <property type="entry name" value="Restriction endonuclease-like"/>
    <property type="match status" value="1"/>
</dbReference>
<evidence type="ECO:0000313" key="3">
    <source>
        <dbReference type="Proteomes" id="UP000502508"/>
    </source>
</evidence>
<proteinExistence type="predicted"/>
<dbReference type="RefSeq" id="WP_197938741.1">
    <property type="nucleotide sequence ID" value="NZ_AP022870.1"/>
</dbReference>
<dbReference type="PANTHER" id="PTHR35400:SF3">
    <property type="entry name" value="SLL1072 PROTEIN"/>
    <property type="match status" value="1"/>
</dbReference>
<dbReference type="KEGG" id="pfla:Pflav_054150"/>
<gene>
    <name evidence="2" type="ORF">Pflav_054150</name>
</gene>
<evidence type="ECO:0000313" key="2">
    <source>
        <dbReference type="EMBL" id="BCB79005.1"/>
    </source>
</evidence>
<dbReference type="EMBL" id="AP022870">
    <property type="protein sequence ID" value="BCB79005.1"/>
    <property type="molecule type" value="Genomic_DNA"/>
</dbReference>
<dbReference type="CDD" id="cd06260">
    <property type="entry name" value="DUF820-like"/>
    <property type="match status" value="1"/>
</dbReference>
<dbReference type="InterPro" id="IPR011335">
    <property type="entry name" value="Restrct_endonuc-II-like"/>
</dbReference>
<accession>A0A6F8XYV8</accession>
<feature type="domain" description="Putative restriction endonuclease" evidence="1">
    <location>
        <begin position="25"/>
        <end position="169"/>
    </location>
</feature>
<name>A0A6F8XYV8_9ACTN</name>
<protein>
    <recommendedName>
        <fullName evidence="1">Putative restriction endonuclease domain-containing protein</fullName>
    </recommendedName>
</protein>
<dbReference type="Pfam" id="PF05685">
    <property type="entry name" value="Uma2"/>
    <property type="match status" value="1"/>
</dbReference>
<dbReference type="PANTHER" id="PTHR35400">
    <property type="entry name" value="SLR1083 PROTEIN"/>
    <property type="match status" value="1"/>
</dbReference>
<reference evidence="2 3" key="1">
    <citation type="submission" date="2020-03" db="EMBL/GenBank/DDBJ databases">
        <title>Whole genome shotgun sequence of Phytohabitans flavus NBRC 107702.</title>
        <authorList>
            <person name="Komaki H."/>
            <person name="Tamura T."/>
        </authorList>
    </citation>
    <scope>NUCLEOTIDE SEQUENCE [LARGE SCALE GENOMIC DNA]</scope>
    <source>
        <strain evidence="2 3">NBRC 107702</strain>
    </source>
</reference>
<dbReference type="Proteomes" id="UP000502508">
    <property type="component" value="Chromosome"/>
</dbReference>
<dbReference type="Gene3D" id="3.90.1570.10">
    <property type="entry name" value="tt1808, chain A"/>
    <property type="match status" value="1"/>
</dbReference>
<evidence type="ECO:0000259" key="1">
    <source>
        <dbReference type="Pfam" id="PF05685"/>
    </source>
</evidence>